<evidence type="ECO:0000313" key="2">
    <source>
        <dbReference type="EMBL" id="HIY60308.1"/>
    </source>
</evidence>
<dbReference type="SMART" id="SM00530">
    <property type="entry name" value="HTH_XRE"/>
    <property type="match status" value="1"/>
</dbReference>
<sequence>MLQEELEEKEDFSQIVSARISTQLSRHNWSLKTLSDRSSVPYETIKKIANGKIGNPSLRNILRIAEAFGCTIDYLAGRQD</sequence>
<dbReference type="EMBL" id="DXDD01000083">
    <property type="protein sequence ID" value="HIY60308.1"/>
    <property type="molecule type" value="Genomic_DNA"/>
</dbReference>
<protein>
    <submittedName>
        <fullName evidence="2">Helix-turn-helix transcriptional regulator</fullName>
    </submittedName>
</protein>
<feature type="domain" description="HTH cro/C1-type" evidence="1">
    <location>
        <begin position="26"/>
        <end position="75"/>
    </location>
</feature>
<organism evidence="2 3">
    <name type="scientific">Candidatus Eisenbergiella pullistercoris</name>
    <dbReference type="NCBI Taxonomy" id="2838555"/>
    <lineage>
        <taxon>Bacteria</taxon>
        <taxon>Bacillati</taxon>
        <taxon>Bacillota</taxon>
        <taxon>Clostridia</taxon>
        <taxon>Lachnospirales</taxon>
        <taxon>Lachnospiraceae</taxon>
        <taxon>Eisenbergiella</taxon>
    </lineage>
</organism>
<accession>A0A9D2C6D0</accession>
<dbReference type="Proteomes" id="UP000824007">
    <property type="component" value="Unassembled WGS sequence"/>
</dbReference>
<reference evidence="2" key="1">
    <citation type="journal article" date="2021" name="PeerJ">
        <title>Extensive microbial diversity within the chicken gut microbiome revealed by metagenomics and culture.</title>
        <authorList>
            <person name="Gilroy R."/>
            <person name="Ravi A."/>
            <person name="Getino M."/>
            <person name="Pursley I."/>
            <person name="Horton D.L."/>
            <person name="Alikhan N.F."/>
            <person name="Baker D."/>
            <person name="Gharbi K."/>
            <person name="Hall N."/>
            <person name="Watson M."/>
            <person name="Adriaenssens E.M."/>
            <person name="Foster-Nyarko E."/>
            <person name="Jarju S."/>
            <person name="Secka A."/>
            <person name="Antonio M."/>
            <person name="Oren A."/>
            <person name="Chaudhuri R.R."/>
            <person name="La Ragione R."/>
            <person name="Hildebrand F."/>
            <person name="Pallen M.J."/>
        </authorList>
    </citation>
    <scope>NUCLEOTIDE SEQUENCE</scope>
    <source>
        <strain evidence="2">ChiSxjej3B15-24422</strain>
    </source>
</reference>
<dbReference type="AlphaFoldDB" id="A0A9D2C6D0"/>
<dbReference type="SUPFAM" id="SSF47413">
    <property type="entry name" value="lambda repressor-like DNA-binding domains"/>
    <property type="match status" value="1"/>
</dbReference>
<dbReference type="Pfam" id="PF01381">
    <property type="entry name" value="HTH_3"/>
    <property type="match status" value="1"/>
</dbReference>
<proteinExistence type="predicted"/>
<dbReference type="PROSITE" id="PS50943">
    <property type="entry name" value="HTH_CROC1"/>
    <property type="match status" value="1"/>
</dbReference>
<dbReference type="CDD" id="cd00093">
    <property type="entry name" value="HTH_XRE"/>
    <property type="match status" value="1"/>
</dbReference>
<evidence type="ECO:0000259" key="1">
    <source>
        <dbReference type="PROSITE" id="PS50943"/>
    </source>
</evidence>
<gene>
    <name evidence="2" type="ORF">H9831_06490</name>
</gene>
<reference evidence="2" key="2">
    <citation type="submission" date="2021-04" db="EMBL/GenBank/DDBJ databases">
        <authorList>
            <person name="Gilroy R."/>
        </authorList>
    </citation>
    <scope>NUCLEOTIDE SEQUENCE</scope>
    <source>
        <strain evidence="2">ChiSxjej3B15-24422</strain>
    </source>
</reference>
<dbReference type="Gene3D" id="1.10.260.40">
    <property type="entry name" value="lambda repressor-like DNA-binding domains"/>
    <property type="match status" value="1"/>
</dbReference>
<name>A0A9D2C6D0_9FIRM</name>
<dbReference type="InterPro" id="IPR001387">
    <property type="entry name" value="Cro/C1-type_HTH"/>
</dbReference>
<evidence type="ECO:0000313" key="3">
    <source>
        <dbReference type="Proteomes" id="UP000824007"/>
    </source>
</evidence>
<dbReference type="GO" id="GO:0003677">
    <property type="term" value="F:DNA binding"/>
    <property type="evidence" value="ECO:0007669"/>
    <property type="project" value="InterPro"/>
</dbReference>
<comment type="caution">
    <text evidence="2">The sequence shown here is derived from an EMBL/GenBank/DDBJ whole genome shotgun (WGS) entry which is preliminary data.</text>
</comment>
<dbReference type="InterPro" id="IPR010982">
    <property type="entry name" value="Lambda_DNA-bd_dom_sf"/>
</dbReference>